<reference evidence="4 5" key="1">
    <citation type="journal article" date="2017" name="Infect. Genet. Evol.">
        <title>Comparative genome analysis of fish pathogen Flavobacterium columnare reveals extensive sequence diversity within the species.</title>
        <authorList>
            <person name="Kayansamruaj P."/>
            <person name="Dong H.T."/>
            <person name="Hirono I."/>
            <person name="Kondo H."/>
            <person name="Senapin S."/>
            <person name="Rodkhum C."/>
        </authorList>
    </citation>
    <scope>NUCLEOTIDE SEQUENCE [LARGE SCALE GENOMIC DNA]</scope>
    <source>
        <strain evidence="4 5">1214</strain>
    </source>
</reference>
<feature type="domain" description="HTH tetR-type" evidence="3">
    <location>
        <begin position="6"/>
        <end position="66"/>
    </location>
</feature>
<dbReference type="GO" id="GO:0003677">
    <property type="term" value="F:DNA binding"/>
    <property type="evidence" value="ECO:0007669"/>
    <property type="project" value="UniProtKB-UniRule"/>
</dbReference>
<comment type="caution">
    <text evidence="4">The sequence shown here is derived from an EMBL/GenBank/DDBJ whole genome shotgun (WGS) entry which is preliminary data.</text>
</comment>
<dbReference type="InterPro" id="IPR023772">
    <property type="entry name" value="DNA-bd_HTH_TetR-type_CS"/>
</dbReference>
<evidence type="ECO:0000256" key="1">
    <source>
        <dbReference type="ARBA" id="ARBA00023125"/>
    </source>
</evidence>
<dbReference type="Pfam" id="PF22604">
    <property type="entry name" value="TetR_HI_0893_C"/>
    <property type="match status" value="1"/>
</dbReference>
<dbReference type="Pfam" id="PF00440">
    <property type="entry name" value="TetR_N"/>
    <property type="match status" value="1"/>
</dbReference>
<feature type="DNA-binding region" description="H-T-H motif" evidence="2">
    <location>
        <begin position="29"/>
        <end position="48"/>
    </location>
</feature>
<keyword evidence="1 2" id="KW-0238">DNA-binding</keyword>
<dbReference type="InterPro" id="IPR009057">
    <property type="entry name" value="Homeodomain-like_sf"/>
</dbReference>
<dbReference type="PANTHER" id="PTHR43479">
    <property type="entry name" value="ACREF/ENVCD OPERON REPRESSOR-RELATED"/>
    <property type="match status" value="1"/>
</dbReference>
<organism evidence="4 5">
    <name type="scientific">Flavobacterium columnare</name>
    <dbReference type="NCBI Taxonomy" id="996"/>
    <lineage>
        <taxon>Bacteria</taxon>
        <taxon>Pseudomonadati</taxon>
        <taxon>Bacteroidota</taxon>
        <taxon>Flavobacteriia</taxon>
        <taxon>Flavobacteriales</taxon>
        <taxon>Flavobacteriaceae</taxon>
        <taxon>Flavobacterium</taxon>
    </lineage>
</organism>
<protein>
    <submittedName>
        <fullName evidence="4">TetR family transcriptional regulator</fullName>
    </submittedName>
</protein>
<sequence length="190" mass="22106">MKAELKDKEKAILEATLELVNNNGFHASSMSKIAQKANVAPATIYIYFENKQDLIDKLYLHLKEEISHCIFKDYTEEMTIEEGFKVIWYAIANYKRTHINEALFQSLCDITPMINEETRSKGISYLQKFMDLCKRGQEEGIIKDCSLYLIYGFAINPLSFLVAKHQTGELFFDENILENAYKMAWYSIKK</sequence>
<dbReference type="Gene3D" id="1.10.357.10">
    <property type="entry name" value="Tetracycline Repressor, domain 2"/>
    <property type="match status" value="1"/>
</dbReference>
<dbReference type="OrthoDB" id="6430772at2"/>
<dbReference type="PRINTS" id="PR00455">
    <property type="entry name" value="HTHTETR"/>
</dbReference>
<dbReference type="PROSITE" id="PS50977">
    <property type="entry name" value="HTH_TETR_2"/>
    <property type="match status" value="1"/>
</dbReference>
<evidence type="ECO:0000313" key="5">
    <source>
        <dbReference type="Proteomes" id="UP000198034"/>
    </source>
</evidence>
<gene>
    <name evidence="4" type="ORF">BWK62_11055</name>
</gene>
<dbReference type="PANTHER" id="PTHR43479:SF11">
    <property type="entry name" value="ACREF_ENVCD OPERON REPRESSOR-RELATED"/>
    <property type="match status" value="1"/>
</dbReference>
<dbReference type="SUPFAM" id="SSF46689">
    <property type="entry name" value="Homeodomain-like"/>
    <property type="match status" value="1"/>
</dbReference>
<dbReference type="InterPro" id="IPR050624">
    <property type="entry name" value="HTH-type_Tx_Regulator"/>
</dbReference>
<evidence type="ECO:0000256" key="2">
    <source>
        <dbReference type="PROSITE-ProRule" id="PRU00335"/>
    </source>
</evidence>
<dbReference type="InterPro" id="IPR054422">
    <property type="entry name" value="TetR-like_HI_0893_C"/>
</dbReference>
<name>A0A246G969_9FLAO</name>
<evidence type="ECO:0000313" key="4">
    <source>
        <dbReference type="EMBL" id="OWP75888.1"/>
    </source>
</evidence>
<dbReference type="PROSITE" id="PS01081">
    <property type="entry name" value="HTH_TETR_1"/>
    <property type="match status" value="1"/>
</dbReference>
<proteinExistence type="predicted"/>
<accession>A0A246G969</accession>
<dbReference type="AlphaFoldDB" id="A0A246G969"/>
<evidence type="ECO:0000259" key="3">
    <source>
        <dbReference type="PROSITE" id="PS50977"/>
    </source>
</evidence>
<dbReference type="Proteomes" id="UP000198034">
    <property type="component" value="Unassembled WGS sequence"/>
</dbReference>
<dbReference type="InterPro" id="IPR001647">
    <property type="entry name" value="HTH_TetR"/>
</dbReference>
<dbReference type="EMBL" id="MTCY01000034">
    <property type="protein sequence ID" value="OWP75888.1"/>
    <property type="molecule type" value="Genomic_DNA"/>
</dbReference>